<dbReference type="InterPro" id="IPR038673">
    <property type="entry name" value="OprB_sf"/>
</dbReference>
<dbReference type="EMBL" id="QJPH01000482">
    <property type="protein sequence ID" value="PZN72574.1"/>
    <property type="molecule type" value="Genomic_DNA"/>
</dbReference>
<sequence length="483" mass="53889">MRIFLLLFLICPMMLVSSARAEVAEPAPRADDQFDVMNWLTDQGLHNIKEEAWNAYGQFTYIVSAKSAFSAPYTNLNGSTNSLLPSAERSYTGSATLYLGARLWHGAEAYVVPELIAEEALSDLKGLGGVIQNFELQKSGAKDPRVYLSRAYVRQIFGFGGKPVHFESDPMQLGGTVDSRRLVITAGNFSILDFFDKNTFSGDLRKQFNNMAFLTYAAYDFAADARGYTIGLVAEYYHDDWAVRAGHILPPADPNQLPLSFKPFTFFGDQVELEHKHTLFDQPGVVRVLGYRNRENMGRFDDALNAYQANNNLNATNCLSFNYGSNNSTAPDLCWVRKPNLKMGIGINMEQQLSDDIGVFFRGMYSDGNTEVYSYTSTDRSISLGALMKGSRWGRGRDSVGIGYAQGWLSRSHIAYLNAGGIDGFIGDGKINYAPEMAIDLFYSFNVFTSLWFTADYQHIENPAFNADRGPVDIYSVKGHFEF</sequence>
<feature type="signal peptide" evidence="2">
    <location>
        <begin position="1"/>
        <end position="21"/>
    </location>
</feature>
<protein>
    <submittedName>
        <fullName evidence="3">Carbohydrate porin</fullName>
    </submittedName>
</protein>
<dbReference type="Pfam" id="PF04966">
    <property type="entry name" value="OprB"/>
    <property type="match status" value="1"/>
</dbReference>
<dbReference type="Proteomes" id="UP000249396">
    <property type="component" value="Unassembled WGS sequence"/>
</dbReference>
<comment type="similarity">
    <text evidence="1 2">Belongs to the OprB family.</text>
</comment>
<dbReference type="Gene3D" id="2.40.160.180">
    <property type="entry name" value="Carbohydrate-selective porin OprB"/>
    <property type="match status" value="1"/>
</dbReference>
<dbReference type="AlphaFoldDB" id="A0A2W4SGE5"/>
<evidence type="ECO:0000256" key="1">
    <source>
        <dbReference type="ARBA" id="ARBA00008769"/>
    </source>
</evidence>
<name>A0A2W4SGE5_9GAMM</name>
<organism evidence="3 4">
    <name type="scientific">Candidatus Methylumidiphilus alinenensis</name>
    <dbReference type="NCBI Taxonomy" id="2202197"/>
    <lineage>
        <taxon>Bacteria</taxon>
        <taxon>Pseudomonadati</taxon>
        <taxon>Pseudomonadota</taxon>
        <taxon>Gammaproteobacteria</taxon>
        <taxon>Methylococcales</taxon>
        <taxon>Candidatus Methylumidiphilus</taxon>
    </lineage>
</organism>
<dbReference type="GO" id="GO:0016020">
    <property type="term" value="C:membrane"/>
    <property type="evidence" value="ECO:0007669"/>
    <property type="project" value="InterPro"/>
</dbReference>
<dbReference type="GO" id="GO:0008643">
    <property type="term" value="P:carbohydrate transport"/>
    <property type="evidence" value="ECO:0007669"/>
    <property type="project" value="InterPro"/>
</dbReference>
<gene>
    <name evidence="3" type="ORF">DM484_24260</name>
</gene>
<feature type="chain" id="PRO_5015797107" evidence="2">
    <location>
        <begin position="22"/>
        <end position="483"/>
    </location>
</feature>
<proteinExistence type="inferred from homology"/>
<keyword evidence="2" id="KW-0732">Signal</keyword>
<reference evidence="3 4" key="1">
    <citation type="journal article" date="2018" name="Aquat. Microb. Ecol.">
        <title>Gammaproteobacterial methanotrophs dominate.</title>
        <authorList>
            <person name="Rissanen A.J."/>
            <person name="Saarenheimo J."/>
            <person name="Tiirola M."/>
            <person name="Peura S."/>
            <person name="Aalto S.L."/>
            <person name="Karvinen A."/>
            <person name="Nykanen H."/>
        </authorList>
    </citation>
    <scope>NUCLEOTIDE SEQUENCE [LARGE SCALE GENOMIC DNA]</scope>
    <source>
        <strain evidence="3">AMbin10</strain>
    </source>
</reference>
<dbReference type="InterPro" id="IPR007049">
    <property type="entry name" value="Carb-sel_porin_OprB"/>
</dbReference>
<evidence type="ECO:0000313" key="3">
    <source>
        <dbReference type="EMBL" id="PZN72574.1"/>
    </source>
</evidence>
<accession>A0A2W4SGE5</accession>
<evidence type="ECO:0000313" key="4">
    <source>
        <dbReference type="Proteomes" id="UP000249396"/>
    </source>
</evidence>
<comment type="caution">
    <text evidence="3">The sequence shown here is derived from an EMBL/GenBank/DDBJ whole genome shotgun (WGS) entry which is preliminary data.</text>
</comment>
<dbReference type="GO" id="GO:0015288">
    <property type="term" value="F:porin activity"/>
    <property type="evidence" value="ECO:0007669"/>
    <property type="project" value="InterPro"/>
</dbReference>
<evidence type="ECO:0000256" key="2">
    <source>
        <dbReference type="RuleBase" id="RU363072"/>
    </source>
</evidence>